<protein>
    <submittedName>
        <fullName evidence="2">Uncharacterized protein</fullName>
    </submittedName>
</protein>
<organism evidence="2 3">
    <name type="scientific">Marasmius oreades</name>
    <name type="common">fairy-ring Marasmius</name>
    <dbReference type="NCBI Taxonomy" id="181124"/>
    <lineage>
        <taxon>Eukaryota</taxon>
        <taxon>Fungi</taxon>
        <taxon>Dikarya</taxon>
        <taxon>Basidiomycota</taxon>
        <taxon>Agaricomycotina</taxon>
        <taxon>Agaricomycetes</taxon>
        <taxon>Agaricomycetidae</taxon>
        <taxon>Agaricales</taxon>
        <taxon>Marasmiineae</taxon>
        <taxon>Marasmiaceae</taxon>
        <taxon>Marasmius</taxon>
    </lineage>
</organism>
<evidence type="ECO:0000256" key="1">
    <source>
        <dbReference type="SAM" id="MobiDB-lite"/>
    </source>
</evidence>
<name>A0A9P7UM27_9AGAR</name>
<reference evidence="2" key="1">
    <citation type="journal article" date="2021" name="Genome Biol. Evol.">
        <title>The assembled and annotated genome of the fairy-ring fungus Marasmius oreades.</title>
        <authorList>
            <person name="Hiltunen M."/>
            <person name="Ament-Velasquez S.L."/>
            <person name="Johannesson H."/>
        </authorList>
    </citation>
    <scope>NUCLEOTIDE SEQUENCE</scope>
    <source>
        <strain evidence="2">03SP1</strain>
    </source>
</reference>
<evidence type="ECO:0000313" key="2">
    <source>
        <dbReference type="EMBL" id="KAG7085636.1"/>
    </source>
</evidence>
<evidence type="ECO:0000313" key="3">
    <source>
        <dbReference type="Proteomes" id="UP001049176"/>
    </source>
</evidence>
<accession>A0A9P7UM27</accession>
<dbReference type="AlphaFoldDB" id="A0A9P7UM27"/>
<proteinExistence type="predicted"/>
<keyword evidence="3" id="KW-1185">Reference proteome</keyword>
<dbReference type="EMBL" id="CM032191">
    <property type="protein sequence ID" value="KAG7085636.1"/>
    <property type="molecule type" value="Genomic_DNA"/>
</dbReference>
<dbReference type="KEGG" id="more:E1B28_003183"/>
<sequence>MSGSQAGFGFLALQQAFRDYRSQLEDIYCAIIQFHDEAWILPAVAMLSQLSYLLHDYGLEFEHWRYSPEAINEFFQEHGVFEFPPDLLLSYLPDALYMRCPQLKTGPKSEPVVLSSDNESEPLVSPYKTCSCDAPPVDVPAIGLTVASPRACPTRPATKKAVEKEVPRNQLDVGNL</sequence>
<dbReference type="GeneID" id="66072259"/>
<dbReference type="Proteomes" id="UP001049176">
    <property type="component" value="Chromosome 11"/>
</dbReference>
<comment type="caution">
    <text evidence="2">The sequence shown here is derived from an EMBL/GenBank/DDBJ whole genome shotgun (WGS) entry which is preliminary data.</text>
</comment>
<feature type="region of interest" description="Disordered" evidence="1">
    <location>
        <begin position="152"/>
        <end position="176"/>
    </location>
</feature>
<gene>
    <name evidence="2" type="ORF">E1B28_003183</name>
</gene>
<dbReference type="RefSeq" id="XP_043002107.1">
    <property type="nucleotide sequence ID" value="XM_043160151.1"/>
</dbReference>